<reference evidence="6 7" key="2">
    <citation type="journal article" date="2011" name="J. Antibiot.">
        <title>Furaquinocins I and J: novel polyketide isoprenoid hybrid compounds from Streptomyces reveromyceticus SN-593.</title>
        <authorList>
            <person name="Panthee S."/>
            <person name="Takahashi S."/>
            <person name="Takagi H."/>
            <person name="Nogawa T."/>
            <person name="Oowada E."/>
            <person name="Uramoto M."/>
            <person name="Osada H."/>
        </authorList>
    </citation>
    <scope>NUCLEOTIDE SEQUENCE [LARGE SCALE GENOMIC DNA]</scope>
    <source>
        <strain evidence="6 7">SN-593</strain>
    </source>
</reference>
<evidence type="ECO:0000256" key="2">
    <source>
        <dbReference type="ARBA" id="ARBA00008520"/>
    </source>
</evidence>
<dbReference type="SUPFAM" id="SSF53850">
    <property type="entry name" value="Periplasmic binding protein-like II"/>
    <property type="match status" value="1"/>
</dbReference>
<reference evidence="6 7" key="3">
    <citation type="journal article" date="2011" name="Nat. Chem. Biol.">
        <title>Reveromycin A biosynthesis uses RevG and RevJ for stereospecific spiroacetal formation.</title>
        <authorList>
            <person name="Takahashi S."/>
            <person name="Toyoda A."/>
            <person name="Sekiyama Y."/>
            <person name="Takagi H."/>
            <person name="Nogawa T."/>
            <person name="Uramoto M."/>
            <person name="Suzuki R."/>
            <person name="Koshino H."/>
            <person name="Kumano T."/>
            <person name="Panthee S."/>
            <person name="Dairi T."/>
            <person name="Ishikawa J."/>
            <person name="Ikeda H."/>
            <person name="Sakaki Y."/>
            <person name="Osada H."/>
        </authorList>
    </citation>
    <scope>NUCLEOTIDE SEQUENCE [LARGE SCALE GENOMIC DNA]</scope>
    <source>
        <strain evidence="6 7">SN-593</strain>
    </source>
</reference>
<dbReference type="PANTHER" id="PTHR43649:SF31">
    <property type="entry name" value="SN-GLYCEROL-3-PHOSPHATE-BINDING PERIPLASMIC PROTEIN UGPB"/>
    <property type="match status" value="1"/>
</dbReference>
<dbReference type="KEGG" id="arev:RVR_3829"/>
<dbReference type="Proteomes" id="UP000595703">
    <property type="component" value="Chromosome"/>
</dbReference>
<feature type="chain" id="PRO_5039526581" evidence="5">
    <location>
        <begin position="31"/>
        <end position="450"/>
    </location>
</feature>
<name>A0A7U3UPA0_9ACTN</name>
<reference evidence="6 7" key="4">
    <citation type="journal article" date="2020" name="Sci. Rep.">
        <title>beta-carboline chemical signals induce reveromycin production through a LuxR family regulator in Streptomyces sp. SN-593.</title>
        <authorList>
            <person name="Panthee S."/>
            <person name="Kito N."/>
            <person name="Hayashi T."/>
            <person name="Shimizu T."/>
            <person name="Ishikawa J."/>
            <person name="Hamamoto H."/>
            <person name="Osada H."/>
            <person name="Takahashi S."/>
        </authorList>
    </citation>
    <scope>NUCLEOTIDE SEQUENCE [LARGE SCALE GENOMIC DNA]</scope>
    <source>
        <strain evidence="6 7">SN-593</strain>
    </source>
</reference>
<organism evidence="6 7">
    <name type="scientific">Actinacidiphila reveromycinica</name>
    <dbReference type="NCBI Taxonomy" id="659352"/>
    <lineage>
        <taxon>Bacteria</taxon>
        <taxon>Bacillati</taxon>
        <taxon>Actinomycetota</taxon>
        <taxon>Actinomycetes</taxon>
        <taxon>Kitasatosporales</taxon>
        <taxon>Streptomycetaceae</taxon>
        <taxon>Actinacidiphila</taxon>
    </lineage>
</organism>
<evidence type="ECO:0000256" key="1">
    <source>
        <dbReference type="ARBA" id="ARBA00004196"/>
    </source>
</evidence>
<accession>A0A7U3UPA0</accession>
<dbReference type="InterPro" id="IPR006059">
    <property type="entry name" value="SBP"/>
</dbReference>
<keyword evidence="7" id="KW-1185">Reference proteome</keyword>
<keyword evidence="4 5" id="KW-0732">Signal</keyword>
<gene>
    <name evidence="6" type="ORF">RVR_3829</name>
</gene>
<evidence type="ECO:0000256" key="4">
    <source>
        <dbReference type="ARBA" id="ARBA00022729"/>
    </source>
</evidence>
<evidence type="ECO:0000313" key="7">
    <source>
        <dbReference type="Proteomes" id="UP000595703"/>
    </source>
</evidence>
<protein>
    <submittedName>
        <fullName evidence="6">Putative extracellular solute-binding protein</fullName>
    </submittedName>
</protein>
<sequence length="450" mass="48480">MRRNVRVAVAIFAAALPLTLAACSSDSAKAGGPVTLNYALWDSTQLPAYQACAAAFTKANPDIKVKITQTAWGQYWTNLTTEMTAGNAPDVFTDHVAYYPNLVKNNQILDISQQVAADHVDLSQYQSGLADAWVKDGKRYGLPKDWDTEAVAYNTTMAAKAGYTAADLAKLTWNPDDGGTFEKFIAKMTVDTSGRNGLDPKFDKKHVKTYGIELTYDDGSTGQSSWGNLAAEAGFTFLDKNPFGTKYHYDDPALAKTIDWMASLAKKGYAPAYDKNSSLGPDAVLNAGKAAMTMTGSWNINTYMGSTATQKFAFAPLPVGPQGRKTFINGLSDAIYAGTKHPDQAWQWVKFLGSTGCQDIIASKGVVFPAIKTDSDKALATHQAAGQDVKVFVDEATAPGGTFTYPITDHADQVTQDVQTDLERVWLGQSDATSALKKAQKAVDGYFSQP</sequence>
<reference evidence="6 7" key="1">
    <citation type="journal article" date="2010" name="J. Bacteriol.">
        <title>Biochemical characterization of a novel indole prenyltransferase from Streptomyces sp. SN-593.</title>
        <authorList>
            <person name="Takahashi S."/>
            <person name="Takagi H."/>
            <person name="Toyoda A."/>
            <person name="Uramoto M."/>
            <person name="Nogawa T."/>
            <person name="Ueki M."/>
            <person name="Sakaki Y."/>
            <person name="Osada H."/>
        </authorList>
    </citation>
    <scope>NUCLEOTIDE SEQUENCE [LARGE SCALE GENOMIC DNA]</scope>
    <source>
        <strain evidence="6 7">SN-593</strain>
    </source>
</reference>
<feature type="signal peptide" evidence="5">
    <location>
        <begin position="1"/>
        <end position="30"/>
    </location>
</feature>
<proteinExistence type="inferred from homology"/>
<dbReference type="RefSeq" id="WP_202234106.1">
    <property type="nucleotide sequence ID" value="NZ_AP018365.1"/>
</dbReference>
<evidence type="ECO:0000256" key="5">
    <source>
        <dbReference type="SAM" id="SignalP"/>
    </source>
</evidence>
<comment type="similarity">
    <text evidence="2">Belongs to the bacterial solute-binding protein 1 family.</text>
</comment>
<dbReference type="Pfam" id="PF01547">
    <property type="entry name" value="SBP_bac_1"/>
    <property type="match status" value="1"/>
</dbReference>
<dbReference type="PROSITE" id="PS51257">
    <property type="entry name" value="PROKAR_LIPOPROTEIN"/>
    <property type="match status" value="1"/>
</dbReference>
<keyword evidence="3" id="KW-0813">Transport</keyword>
<evidence type="ECO:0000256" key="3">
    <source>
        <dbReference type="ARBA" id="ARBA00022448"/>
    </source>
</evidence>
<dbReference type="PANTHER" id="PTHR43649">
    <property type="entry name" value="ARABINOSE-BINDING PROTEIN-RELATED"/>
    <property type="match status" value="1"/>
</dbReference>
<dbReference type="InterPro" id="IPR050490">
    <property type="entry name" value="Bact_solute-bd_prot1"/>
</dbReference>
<comment type="subcellular location">
    <subcellularLocation>
        <location evidence="1">Cell envelope</location>
    </subcellularLocation>
</comment>
<dbReference type="AlphaFoldDB" id="A0A7U3UPA0"/>
<dbReference type="Gene3D" id="3.40.190.10">
    <property type="entry name" value="Periplasmic binding protein-like II"/>
    <property type="match status" value="1"/>
</dbReference>
<evidence type="ECO:0000313" key="6">
    <source>
        <dbReference type="EMBL" id="BBA97875.1"/>
    </source>
</evidence>
<dbReference type="CDD" id="cd13585">
    <property type="entry name" value="PBP2_TMBP_like"/>
    <property type="match status" value="1"/>
</dbReference>
<dbReference type="GO" id="GO:0030313">
    <property type="term" value="C:cell envelope"/>
    <property type="evidence" value="ECO:0007669"/>
    <property type="project" value="UniProtKB-SubCell"/>
</dbReference>
<dbReference type="EMBL" id="AP018365">
    <property type="protein sequence ID" value="BBA97875.1"/>
    <property type="molecule type" value="Genomic_DNA"/>
</dbReference>